<name>A0A9K3JX46_HELAN</name>
<protein>
    <submittedName>
        <fullName evidence="1">Uncharacterized protein</fullName>
    </submittedName>
</protein>
<dbReference type="Proteomes" id="UP000215914">
    <property type="component" value="Unassembled WGS sequence"/>
</dbReference>
<comment type="caution">
    <text evidence="1">The sequence shown here is derived from an EMBL/GenBank/DDBJ whole genome shotgun (WGS) entry which is preliminary data.</text>
</comment>
<evidence type="ECO:0000313" key="2">
    <source>
        <dbReference type="Proteomes" id="UP000215914"/>
    </source>
</evidence>
<proteinExistence type="predicted"/>
<reference evidence="1" key="1">
    <citation type="journal article" date="2017" name="Nature">
        <title>The sunflower genome provides insights into oil metabolism, flowering and Asterid evolution.</title>
        <authorList>
            <person name="Badouin H."/>
            <person name="Gouzy J."/>
            <person name="Grassa C.J."/>
            <person name="Murat F."/>
            <person name="Staton S.E."/>
            <person name="Cottret L."/>
            <person name="Lelandais-Briere C."/>
            <person name="Owens G.L."/>
            <person name="Carrere S."/>
            <person name="Mayjonade B."/>
            <person name="Legrand L."/>
            <person name="Gill N."/>
            <person name="Kane N.C."/>
            <person name="Bowers J.E."/>
            <person name="Hubner S."/>
            <person name="Bellec A."/>
            <person name="Berard A."/>
            <person name="Berges H."/>
            <person name="Blanchet N."/>
            <person name="Boniface M.C."/>
            <person name="Brunel D."/>
            <person name="Catrice O."/>
            <person name="Chaidir N."/>
            <person name="Claudel C."/>
            <person name="Donnadieu C."/>
            <person name="Faraut T."/>
            <person name="Fievet G."/>
            <person name="Helmstetter N."/>
            <person name="King M."/>
            <person name="Knapp S.J."/>
            <person name="Lai Z."/>
            <person name="Le Paslier M.C."/>
            <person name="Lippi Y."/>
            <person name="Lorenzon L."/>
            <person name="Mandel J.R."/>
            <person name="Marage G."/>
            <person name="Marchand G."/>
            <person name="Marquand E."/>
            <person name="Bret-Mestries E."/>
            <person name="Morien E."/>
            <person name="Nambeesan S."/>
            <person name="Nguyen T."/>
            <person name="Pegot-Espagnet P."/>
            <person name="Pouilly N."/>
            <person name="Raftis F."/>
            <person name="Sallet E."/>
            <person name="Schiex T."/>
            <person name="Thomas J."/>
            <person name="Vandecasteele C."/>
            <person name="Vares D."/>
            <person name="Vear F."/>
            <person name="Vautrin S."/>
            <person name="Crespi M."/>
            <person name="Mangin B."/>
            <person name="Burke J.M."/>
            <person name="Salse J."/>
            <person name="Munos S."/>
            <person name="Vincourt P."/>
            <person name="Rieseberg L.H."/>
            <person name="Langlade N.B."/>
        </authorList>
    </citation>
    <scope>NUCLEOTIDE SEQUENCE</scope>
    <source>
        <tissue evidence="1">Leaves</tissue>
    </source>
</reference>
<gene>
    <name evidence="1" type="ORF">HanXRQr2_Chr01g0036891</name>
</gene>
<keyword evidence="2" id="KW-1185">Reference proteome</keyword>
<organism evidence="1 2">
    <name type="scientific">Helianthus annuus</name>
    <name type="common">Common sunflower</name>
    <dbReference type="NCBI Taxonomy" id="4232"/>
    <lineage>
        <taxon>Eukaryota</taxon>
        <taxon>Viridiplantae</taxon>
        <taxon>Streptophyta</taxon>
        <taxon>Embryophyta</taxon>
        <taxon>Tracheophyta</taxon>
        <taxon>Spermatophyta</taxon>
        <taxon>Magnoliopsida</taxon>
        <taxon>eudicotyledons</taxon>
        <taxon>Gunneridae</taxon>
        <taxon>Pentapetalae</taxon>
        <taxon>asterids</taxon>
        <taxon>campanulids</taxon>
        <taxon>Asterales</taxon>
        <taxon>Asteraceae</taxon>
        <taxon>Asteroideae</taxon>
        <taxon>Heliantheae alliance</taxon>
        <taxon>Heliantheae</taxon>
        <taxon>Helianthus</taxon>
    </lineage>
</organism>
<dbReference type="AlphaFoldDB" id="A0A9K3JX46"/>
<sequence length="41" mass="4679">MGLSNLFVLMGNVETLRSLAEAGYHLKDLLPFRKRLLYANI</sequence>
<evidence type="ECO:0000313" key="1">
    <source>
        <dbReference type="EMBL" id="KAF5823303.1"/>
    </source>
</evidence>
<dbReference type="Gramene" id="mRNA:HanXRQr2_Chr01g0036891">
    <property type="protein sequence ID" value="mRNA:HanXRQr2_Chr01g0036891"/>
    <property type="gene ID" value="HanXRQr2_Chr01g0036891"/>
</dbReference>
<accession>A0A9K3JX46</accession>
<reference evidence="1" key="2">
    <citation type="submission" date="2020-06" db="EMBL/GenBank/DDBJ databases">
        <title>Helianthus annuus Genome sequencing and assembly Release 2.</title>
        <authorList>
            <person name="Gouzy J."/>
            <person name="Langlade N."/>
            <person name="Munos S."/>
        </authorList>
    </citation>
    <scope>NUCLEOTIDE SEQUENCE</scope>
    <source>
        <tissue evidence="1">Leaves</tissue>
    </source>
</reference>
<dbReference type="EMBL" id="MNCJ02000316">
    <property type="protein sequence ID" value="KAF5823303.1"/>
    <property type="molecule type" value="Genomic_DNA"/>
</dbReference>